<name>A0A1Y2HIB1_9FUNG</name>
<dbReference type="EMBL" id="MCFL01000029">
    <property type="protein sequence ID" value="ORZ34295.1"/>
    <property type="molecule type" value="Genomic_DNA"/>
</dbReference>
<dbReference type="AlphaFoldDB" id="A0A1Y2HIB1"/>
<dbReference type="Proteomes" id="UP000193411">
    <property type="component" value="Unassembled WGS sequence"/>
</dbReference>
<evidence type="ECO:0000313" key="2">
    <source>
        <dbReference type="Proteomes" id="UP000193411"/>
    </source>
</evidence>
<gene>
    <name evidence="1" type="ORF">BCR44DRAFT_1500514</name>
</gene>
<evidence type="ECO:0000313" key="1">
    <source>
        <dbReference type="EMBL" id="ORZ34295.1"/>
    </source>
</evidence>
<organism evidence="1 2">
    <name type="scientific">Catenaria anguillulae PL171</name>
    <dbReference type="NCBI Taxonomy" id="765915"/>
    <lineage>
        <taxon>Eukaryota</taxon>
        <taxon>Fungi</taxon>
        <taxon>Fungi incertae sedis</taxon>
        <taxon>Blastocladiomycota</taxon>
        <taxon>Blastocladiomycetes</taxon>
        <taxon>Blastocladiales</taxon>
        <taxon>Catenariaceae</taxon>
        <taxon>Catenaria</taxon>
    </lineage>
</organism>
<comment type="caution">
    <text evidence="1">The sequence shown here is derived from an EMBL/GenBank/DDBJ whole genome shotgun (WGS) entry which is preliminary data.</text>
</comment>
<accession>A0A1Y2HIB1</accession>
<sequence>MSSQKQPSGIEFPEDLLADIAAALAHFSGDDGHKCSQSTRASHMRALWVGTRLSHEKIQSLVRTFLAPSSQLSPTPRLVDLELDNTLVARIDDAFGQWHSMPHISYLPPAPNTSHASFTLPRVGLDKAPGDNCQAMDEDFVPSSKCGTSVHFDLVPILFTKRVKRINERNEPRFVNPEGGAVTSGQVSGVCAEVVLGGWRRRGW</sequence>
<proteinExistence type="predicted"/>
<reference evidence="1 2" key="1">
    <citation type="submission" date="2016-07" db="EMBL/GenBank/DDBJ databases">
        <title>Pervasive Adenine N6-methylation of Active Genes in Fungi.</title>
        <authorList>
            <consortium name="DOE Joint Genome Institute"/>
            <person name="Mondo S.J."/>
            <person name="Dannebaum R.O."/>
            <person name="Kuo R.C."/>
            <person name="Labutti K."/>
            <person name="Haridas S."/>
            <person name="Kuo A."/>
            <person name="Salamov A."/>
            <person name="Ahrendt S.R."/>
            <person name="Lipzen A."/>
            <person name="Sullivan W."/>
            <person name="Andreopoulos W.B."/>
            <person name="Clum A."/>
            <person name="Lindquist E."/>
            <person name="Daum C."/>
            <person name="Ramamoorthy G.K."/>
            <person name="Gryganskyi A."/>
            <person name="Culley D."/>
            <person name="Magnuson J.K."/>
            <person name="James T.Y."/>
            <person name="O'Malley M.A."/>
            <person name="Stajich J.E."/>
            <person name="Spatafora J.W."/>
            <person name="Visel A."/>
            <person name="Grigoriev I.V."/>
        </authorList>
    </citation>
    <scope>NUCLEOTIDE SEQUENCE [LARGE SCALE GENOMIC DNA]</scope>
    <source>
        <strain evidence="1 2">PL171</strain>
    </source>
</reference>
<protein>
    <submittedName>
        <fullName evidence="1">Uncharacterized protein</fullName>
    </submittedName>
</protein>
<keyword evidence="2" id="KW-1185">Reference proteome</keyword>